<evidence type="ECO:0000313" key="22">
    <source>
        <dbReference type="Proteomes" id="UP000694429"/>
    </source>
</evidence>
<feature type="compositionally biased region" description="Low complexity" evidence="17">
    <location>
        <begin position="217"/>
        <end position="230"/>
    </location>
</feature>
<feature type="transmembrane region" description="Helical" evidence="18">
    <location>
        <begin position="489"/>
        <end position="514"/>
    </location>
</feature>
<dbReference type="GO" id="GO:0004999">
    <property type="term" value="F:vasoactive intestinal polypeptide receptor activity"/>
    <property type="evidence" value="ECO:0007669"/>
    <property type="project" value="InterPro"/>
</dbReference>
<keyword evidence="7" id="KW-0297">G-protein coupled receptor</keyword>
<dbReference type="Proteomes" id="UP000694429">
    <property type="component" value="Chromosome 23"/>
</dbReference>
<keyword evidence="8 18" id="KW-0472">Membrane</keyword>
<feature type="compositionally biased region" description="Gly residues" evidence="17">
    <location>
        <begin position="31"/>
        <end position="40"/>
    </location>
</feature>
<dbReference type="Gene3D" id="1.20.1070.10">
    <property type="entry name" value="Rhodopsin 7-helix transmembrane proteins"/>
    <property type="match status" value="1"/>
</dbReference>
<feature type="region of interest" description="Disordered" evidence="17">
    <location>
        <begin position="93"/>
        <end position="202"/>
    </location>
</feature>
<reference evidence="21" key="2">
    <citation type="submission" date="2025-08" db="UniProtKB">
        <authorList>
            <consortium name="Ensembl"/>
        </authorList>
    </citation>
    <scope>IDENTIFICATION</scope>
</reference>
<feature type="compositionally biased region" description="Low complexity" evidence="17">
    <location>
        <begin position="163"/>
        <end position="181"/>
    </location>
</feature>
<evidence type="ECO:0000256" key="12">
    <source>
        <dbReference type="ARBA" id="ARBA00023224"/>
    </source>
</evidence>
<dbReference type="PROSITE" id="PS00650">
    <property type="entry name" value="G_PROTEIN_RECEP_F2_2"/>
    <property type="match status" value="1"/>
</dbReference>
<feature type="transmembrane region" description="Helical" evidence="18">
    <location>
        <begin position="413"/>
        <end position="434"/>
    </location>
</feature>
<dbReference type="InterPro" id="IPR001571">
    <property type="entry name" value="GPCR_2_VIP_rcpt"/>
</dbReference>
<evidence type="ECO:0000256" key="9">
    <source>
        <dbReference type="ARBA" id="ARBA00023157"/>
    </source>
</evidence>
<feature type="compositionally biased region" description="Basic residues" evidence="17">
    <location>
        <begin position="41"/>
        <end position="65"/>
    </location>
</feature>
<feature type="domain" description="G-protein coupled receptors family 2 profile 2" evidence="20">
    <location>
        <begin position="376"/>
        <end position="626"/>
    </location>
</feature>
<keyword evidence="3" id="KW-1003">Cell membrane</keyword>
<dbReference type="InterPro" id="IPR017983">
    <property type="entry name" value="GPCR_2_secretin-like_CS"/>
</dbReference>
<evidence type="ECO:0000256" key="17">
    <source>
        <dbReference type="SAM" id="MobiDB-lite"/>
    </source>
</evidence>
<dbReference type="Ensembl" id="ENSCAFT00030028468.1">
    <property type="protein sequence ID" value="ENSCAFP00030024835.1"/>
    <property type="gene ID" value="ENSCAFG00030015348.1"/>
</dbReference>
<feature type="compositionally biased region" description="Basic residues" evidence="17">
    <location>
        <begin position="9"/>
        <end position="19"/>
    </location>
</feature>
<keyword evidence="9" id="KW-1015">Disulfide bond</keyword>
<feature type="region of interest" description="Disordered" evidence="17">
    <location>
        <begin position="217"/>
        <end position="236"/>
    </location>
</feature>
<comment type="subcellular location">
    <subcellularLocation>
        <location evidence="1">Cell membrane</location>
        <topology evidence="1">Multi-pass membrane protein</topology>
    </subcellularLocation>
</comment>
<evidence type="ECO:0000256" key="5">
    <source>
        <dbReference type="ARBA" id="ARBA00022729"/>
    </source>
</evidence>
<evidence type="ECO:0000256" key="7">
    <source>
        <dbReference type="ARBA" id="ARBA00023040"/>
    </source>
</evidence>
<dbReference type="PRINTS" id="PR01154">
    <property type="entry name" value="VIP1RECEPTOR"/>
</dbReference>
<feature type="region of interest" description="Disordered" evidence="17">
    <location>
        <begin position="1"/>
        <end position="65"/>
    </location>
</feature>
<evidence type="ECO:0000256" key="16">
    <source>
        <dbReference type="ARBA" id="ARBA00081946"/>
    </source>
</evidence>
<evidence type="ECO:0000259" key="19">
    <source>
        <dbReference type="PROSITE" id="PS50227"/>
    </source>
</evidence>
<name>A0A8C0RKW6_CANLF</name>
<evidence type="ECO:0000256" key="10">
    <source>
        <dbReference type="ARBA" id="ARBA00023170"/>
    </source>
</evidence>
<dbReference type="SMART" id="SM00008">
    <property type="entry name" value="HormR"/>
    <property type="match status" value="1"/>
</dbReference>
<dbReference type="GO" id="GO:0007166">
    <property type="term" value="P:cell surface receptor signaling pathway"/>
    <property type="evidence" value="ECO:0007669"/>
    <property type="project" value="InterPro"/>
</dbReference>
<dbReference type="FunFam" id="4.10.1240.10:FF:000016">
    <property type="entry name" value="Vasoactive intestinal peptide receptor 1"/>
    <property type="match status" value="1"/>
</dbReference>
<protein>
    <recommendedName>
        <fullName evidence="15">Vasoactive intestinal polypeptide receptor 1</fullName>
    </recommendedName>
    <alternativeName>
        <fullName evidence="16">Pituitary adenylate cyclase-activating polypeptide type II receptor</fullName>
    </alternativeName>
</protein>
<dbReference type="PROSITE" id="PS00649">
    <property type="entry name" value="G_PROTEIN_RECEP_F2_1"/>
    <property type="match status" value="1"/>
</dbReference>
<organism evidence="21 22">
    <name type="scientific">Canis lupus familiaris</name>
    <name type="common">Dog</name>
    <name type="synonym">Canis familiaris</name>
    <dbReference type="NCBI Taxonomy" id="9615"/>
    <lineage>
        <taxon>Eukaryota</taxon>
        <taxon>Metazoa</taxon>
        <taxon>Chordata</taxon>
        <taxon>Craniata</taxon>
        <taxon>Vertebrata</taxon>
        <taxon>Euteleostomi</taxon>
        <taxon>Mammalia</taxon>
        <taxon>Eutheria</taxon>
        <taxon>Laurasiatheria</taxon>
        <taxon>Carnivora</taxon>
        <taxon>Caniformia</taxon>
        <taxon>Canidae</taxon>
        <taxon>Canis</taxon>
    </lineage>
</organism>
<dbReference type="Gene3D" id="4.10.1240.10">
    <property type="entry name" value="GPCR, family 2, extracellular hormone receptor domain"/>
    <property type="match status" value="1"/>
</dbReference>
<feature type="transmembrane region" description="Helical" evidence="18">
    <location>
        <begin position="382"/>
        <end position="401"/>
    </location>
</feature>
<dbReference type="PROSITE" id="PS50261">
    <property type="entry name" value="G_PROTEIN_RECEP_F2_4"/>
    <property type="match status" value="1"/>
</dbReference>
<dbReference type="Pfam" id="PF02793">
    <property type="entry name" value="HRM"/>
    <property type="match status" value="1"/>
</dbReference>
<dbReference type="PRINTS" id="PR00249">
    <property type="entry name" value="GPCRSECRETIN"/>
</dbReference>
<evidence type="ECO:0000256" key="8">
    <source>
        <dbReference type="ARBA" id="ARBA00023136"/>
    </source>
</evidence>
<keyword evidence="10" id="KW-0675">Receptor</keyword>
<feature type="transmembrane region" description="Helical" evidence="18">
    <location>
        <begin position="526"/>
        <end position="550"/>
    </location>
</feature>
<dbReference type="SUPFAM" id="SSF81321">
    <property type="entry name" value="Family A G protein-coupled receptor-like"/>
    <property type="match status" value="1"/>
</dbReference>
<dbReference type="InterPro" id="IPR001771">
    <property type="entry name" value="GPCR_2_VIP_rcpt_1"/>
</dbReference>
<dbReference type="Pfam" id="PF00002">
    <property type="entry name" value="7tm_2"/>
    <property type="match status" value="1"/>
</dbReference>
<dbReference type="PANTHER" id="PTHR45620:SF24">
    <property type="entry name" value="VASOACTIVE INTESTINAL POLYPEPTIDE RECEPTOR 1"/>
    <property type="match status" value="1"/>
</dbReference>
<feature type="transmembrane region" description="Helical" evidence="18">
    <location>
        <begin position="578"/>
        <end position="598"/>
    </location>
</feature>
<dbReference type="InterPro" id="IPR036445">
    <property type="entry name" value="GPCR_2_extracell_dom_sf"/>
</dbReference>
<evidence type="ECO:0000256" key="18">
    <source>
        <dbReference type="SAM" id="Phobius"/>
    </source>
</evidence>
<feature type="compositionally biased region" description="Basic and acidic residues" evidence="17">
    <location>
        <begin position="99"/>
        <end position="112"/>
    </location>
</feature>
<comment type="function">
    <text evidence="13">G protein-coupled receptor activated by the neuropeptides vasoactive intestinal peptide (VIP) and pituitary adenylate cyclase-activating polypeptide (ADCYAP1/PACAP). Binds VIP and both PACAP27 and PACAP38 bioactive peptides with the following order of ligand affinity VIP = PACAP27 &gt; PACAP38. Ligand binding causes a conformation change that triggers signaling via guanine nucleotide-binding proteins (G proteins) and modulates the activity of downstream effectors. Activates cAMP-dependent pathway.</text>
</comment>
<dbReference type="PRINTS" id="PR00491">
    <property type="entry name" value="VASOACTVEIPR"/>
</dbReference>
<dbReference type="InterPro" id="IPR017981">
    <property type="entry name" value="GPCR_2-like_7TM"/>
</dbReference>
<reference evidence="21" key="1">
    <citation type="submission" date="2019-03" db="EMBL/GenBank/DDBJ databases">
        <authorList>
            <person name="Warren W.C."/>
            <person name="Johnson G.S."/>
        </authorList>
    </citation>
    <scope>NUCLEOTIDE SEQUENCE [LARGE SCALE GENOMIC DNA]</scope>
    <source>
        <strain evidence="21">Basenji</strain>
    </source>
</reference>
<evidence type="ECO:0000256" key="6">
    <source>
        <dbReference type="ARBA" id="ARBA00022989"/>
    </source>
</evidence>
<evidence type="ECO:0000256" key="1">
    <source>
        <dbReference type="ARBA" id="ARBA00004651"/>
    </source>
</evidence>
<keyword evidence="5" id="KW-0732">Signal</keyword>
<dbReference type="InterPro" id="IPR050332">
    <property type="entry name" value="GPCR_2"/>
</dbReference>
<proteinExistence type="inferred from homology"/>
<feature type="domain" description="G-protein coupled receptors family 2 profile 1" evidence="19">
    <location>
        <begin position="282"/>
        <end position="359"/>
    </location>
</feature>
<dbReference type="PROSITE" id="PS50227">
    <property type="entry name" value="G_PROTEIN_RECEP_F2_3"/>
    <property type="match status" value="1"/>
</dbReference>
<comment type="similarity">
    <text evidence="2">Belongs to the G-protein coupled receptor 2 family.</text>
</comment>
<evidence type="ECO:0000256" key="14">
    <source>
        <dbReference type="ARBA" id="ARBA00065860"/>
    </source>
</evidence>
<evidence type="ECO:0000256" key="11">
    <source>
        <dbReference type="ARBA" id="ARBA00023180"/>
    </source>
</evidence>
<comment type="subunit">
    <text evidence="14">Interacts with ADCYAP1/PACAP; activated by both PACAP27 and PACAP38 neuropeptides. Interacts with VIP; the interaction results in VIPR1 activation.</text>
</comment>
<evidence type="ECO:0000313" key="21">
    <source>
        <dbReference type="Ensembl" id="ENSCAFP00030024835.1"/>
    </source>
</evidence>
<keyword evidence="11" id="KW-0325">Glycoprotein</keyword>
<keyword evidence="12" id="KW-0807">Transducer</keyword>
<evidence type="ECO:0000256" key="13">
    <source>
        <dbReference type="ARBA" id="ARBA00059006"/>
    </source>
</evidence>
<dbReference type="AlphaFoldDB" id="A0A8C0RKW6"/>
<feature type="transmembrane region" description="Helical" evidence="18">
    <location>
        <begin position="454"/>
        <end position="477"/>
    </location>
</feature>
<dbReference type="InterPro" id="IPR000832">
    <property type="entry name" value="GPCR_2_secretin-like"/>
</dbReference>
<keyword evidence="4 18" id="KW-0812">Transmembrane</keyword>
<evidence type="ECO:0000256" key="2">
    <source>
        <dbReference type="ARBA" id="ARBA00005314"/>
    </source>
</evidence>
<accession>A0A8C0RKW6</accession>
<dbReference type="InterPro" id="IPR001879">
    <property type="entry name" value="GPCR_2_extracellular_dom"/>
</dbReference>
<keyword evidence="6 18" id="KW-1133">Transmembrane helix</keyword>
<dbReference type="PANTHER" id="PTHR45620">
    <property type="entry name" value="PDF RECEPTOR-LIKE PROTEIN-RELATED"/>
    <property type="match status" value="1"/>
</dbReference>
<dbReference type="GO" id="GO:0005886">
    <property type="term" value="C:plasma membrane"/>
    <property type="evidence" value="ECO:0007669"/>
    <property type="project" value="UniProtKB-SubCell"/>
</dbReference>
<dbReference type="SUPFAM" id="SSF111418">
    <property type="entry name" value="Hormone receptor domain"/>
    <property type="match status" value="1"/>
</dbReference>
<evidence type="ECO:0000256" key="3">
    <source>
        <dbReference type="ARBA" id="ARBA00022475"/>
    </source>
</evidence>
<feature type="transmembrane region" description="Helical" evidence="18">
    <location>
        <begin position="604"/>
        <end position="625"/>
    </location>
</feature>
<evidence type="ECO:0000256" key="4">
    <source>
        <dbReference type="ARBA" id="ARBA00022692"/>
    </source>
</evidence>
<evidence type="ECO:0000259" key="20">
    <source>
        <dbReference type="PROSITE" id="PS50261"/>
    </source>
</evidence>
<sequence>MSWGDWRRLKPRAPPRGRLHPGTFRRPQPTAGGGGGGAGGGKKRHALSRSPARLHRLPRRGNAKRRGWQGGFLEEVALEVDVESVLGWGRGGGWGWETASRRLEGEPSRKDAAGWGLETPEGAGPGAEGLQVPGDWGGTRGHWGASAGTRRGRESPGPAPHLSGSPAPADPLASPAARQTSPPGPPPAPSRSSRRRGPSAAPLAGLSAVHRAVRRLPASSAPAPAAAGSGRTMRPSSPPARWLCVLASALACALGPAGGQATNLQWEEECYHLRMIEEQHKKCLEEAQLENNTAGCSKMWDNLTCWPATPPGQVVVLACPLIFNFFSPIRGRNVSRSCTNEGWTHLEPGPYPFACGLDDKTSDVDQQQQSMFYSSVKTGYTIGYSLSLATLLVATSILSLFRKLHCTRNYIHMHLFISFILRAASVFIKDLTLFNSEELDYCTKGSVSCKAAMVFFQYCVMANFFWLLVEGLYLHTLLAVSFFSERKYFWGYILIGWGVPSTFTMVWTIIMIRFEDYGCWDTINSSLWWIIKAPILTSILVNFILFIRIIRILVQKLRSPNVGKSDSSPYSRLAKSTLLLIPLFGVHYIMFAFFPSNFKAEVKMVFELIVGSFQGFVVAILYCFLNGEVQAELRRKWRRWHLQGILGSDAKYQHPSGGSNGATCSTQVSMLTRVSPGARRSSSFQAEVSLV</sequence>
<dbReference type="FunFam" id="1.20.1070.10:FF:000032">
    <property type="entry name" value="Vasoactive intestinal polypeptide receptor 1"/>
    <property type="match status" value="1"/>
</dbReference>
<evidence type="ECO:0000256" key="15">
    <source>
        <dbReference type="ARBA" id="ARBA00071715"/>
    </source>
</evidence>